<dbReference type="AlphaFoldDB" id="A0A0B6YJJ2"/>
<gene>
    <name evidence="1" type="primary">ORF25830</name>
</gene>
<organism evidence="1">
    <name type="scientific">Arion vulgaris</name>
    <dbReference type="NCBI Taxonomy" id="1028688"/>
    <lineage>
        <taxon>Eukaryota</taxon>
        <taxon>Metazoa</taxon>
        <taxon>Spiralia</taxon>
        <taxon>Lophotrochozoa</taxon>
        <taxon>Mollusca</taxon>
        <taxon>Gastropoda</taxon>
        <taxon>Heterobranchia</taxon>
        <taxon>Euthyneura</taxon>
        <taxon>Panpulmonata</taxon>
        <taxon>Eupulmonata</taxon>
        <taxon>Stylommatophora</taxon>
        <taxon>Helicina</taxon>
        <taxon>Arionoidea</taxon>
        <taxon>Arionidae</taxon>
        <taxon>Arion</taxon>
    </lineage>
</organism>
<feature type="non-terminal residue" evidence="1">
    <location>
        <position position="1"/>
    </location>
</feature>
<proteinExistence type="predicted"/>
<protein>
    <submittedName>
        <fullName evidence="1">Uncharacterized protein</fullName>
    </submittedName>
</protein>
<feature type="non-terminal residue" evidence="1">
    <location>
        <position position="78"/>
    </location>
</feature>
<accession>A0A0B6YJJ2</accession>
<reference evidence="1" key="1">
    <citation type="submission" date="2014-12" db="EMBL/GenBank/DDBJ databases">
        <title>Insight into the proteome of Arion vulgaris.</title>
        <authorList>
            <person name="Aradska J."/>
            <person name="Bulat T."/>
            <person name="Smidak R."/>
            <person name="Sarate P."/>
            <person name="Gangsoo J."/>
            <person name="Sialana F."/>
            <person name="Bilban M."/>
            <person name="Lubec G."/>
        </authorList>
    </citation>
    <scope>NUCLEOTIDE SEQUENCE</scope>
    <source>
        <tissue evidence="1">Skin</tissue>
    </source>
</reference>
<sequence>TCPAAVQAALQQALSSSQTYLSTVGCSKRETQRSACDPSAMQSCAGLIVTTGSQADICNGAKAALNCLSTAASNPTCP</sequence>
<dbReference type="EMBL" id="HACG01008835">
    <property type="protein sequence ID" value="CEK55700.1"/>
    <property type="molecule type" value="Transcribed_RNA"/>
</dbReference>
<name>A0A0B6YJJ2_9EUPU</name>
<evidence type="ECO:0000313" key="1">
    <source>
        <dbReference type="EMBL" id="CEK55700.1"/>
    </source>
</evidence>